<feature type="compositionally biased region" description="Polar residues" evidence="5">
    <location>
        <begin position="131"/>
        <end position="141"/>
    </location>
</feature>
<keyword evidence="4" id="KW-0067">ATP-binding</keyword>
<keyword evidence="2" id="KW-0813">Transport</keyword>
<proteinExistence type="inferred from homology"/>
<feature type="domain" description="ABC transporter" evidence="6">
    <location>
        <begin position="59"/>
        <end position="390"/>
    </location>
</feature>
<comment type="similarity">
    <text evidence="1">Belongs to the ABC transporter superfamily.</text>
</comment>
<accession>A0A316UAT2</accession>
<dbReference type="Gene3D" id="3.40.50.300">
    <property type="entry name" value="P-loop containing nucleotide triphosphate hydrolases"/>
    <property type="match status" value="2"/>
</dbReference>
<feature type="compositionally biased region" description="Basic and acidic residues" evidence="5">
    <location>
        <begin position="641"/>
        <end position="662"/>
    </location>
</feature>
<dbReference type="InterPro" id="IPR003593">
    <property type="entry name" value="AAA+_ATPase"/>
</dbReference>
<evidence type="ECO:0000256" key="2">
    <source>
        <dbReference type="ARBA" id="ARBA00022448"/>
    </source>
</evidence>
<feature type="region of interest" description="Disordered" evidence="5">
    <location>
        <begin position="640"/>
        <end position="662"/>
    </location>
</feature>
<sequence>MRRYPPIEVNGGLCRVVAPVFGAPQARWKRAFPTAAEARIPLQRFAFSTSSRSYSAVSSQRPALFKLKNAIIPGLKGQSNGIGRSDTLDLSIEDRAGEEAWAVTGPAADRGGAVKAEVVKTLLGLSRPKQPGQSPGSTTRHPSPHPFLQGDTYMPASQALRLVSFSSRLSSAYASSSASNSFVDFSTRYGAIREEDRVTLYESLMAEMGTQTGLMARMALMPDPLANPEEEAQRDYAEGVTRLKWSGPEEEQQARELARQNHAKITEMAPLLQLSQGDPPLLIRPVVALSNGQTRRARILAALCVGCQVLVLEEPFTGLDPPTRASLTELLSGLHSRRSPRVICVLREQDELPDFVTDVLSIGEEGQVVFKGSLPTDPRPRTAAELSQQASGKQAEQKGGYELCLSQSSQGVGRGDESQVPIVEMKEVCIAYKGKPILDRVSLRLPPGSRTILVGDNGSGKTTLLSLLLGMHPQSYSLGADQLTLFGQARAEPVNATPLLRKRCGQLSPELVNAFPRRGLEYGGLSVQDSIGSGFEGIFSRRELTPEQVSRVRSLVRRFQHVLVLPPNSASFSSRSNAEQDALSTLLALPLHALTPGSQVLVLFLRAIVHRPDLLVLDEPFQGMSSKQVTAVRDFLDGDVDLDRGREDGADQSRGEQEEREQDRAWLEKMALVLVSHFEEEWPRTAGRLIRLREGSVVESF</sequence>
<name>A0A316UAT2_9BASI</name>
<evidence type="ECO:0000256" key="4">
    <source>
        <dbReference type="ARBA" id="ARBA00022840"/>
    </source>
</evidence>
<dbReference type="EMBL" id="KZ819324">
    <property type="protein sequence ID" value="PWN21944.1"/>
    <property type="molecule type" value="Genomic_DNA"/>
</dbReference>
<feature type="compositionally biased region" description="Polar residues" evidence="5">
    <location>
        <begin position="385"/>
        <end position="394"/>
    </location>
</feature>
<dbReference type="InterPro" id="IPR003439">
    <property type="entry name" value="ABC_transporter-like_ATP-bd"/>
</dbReference>
<dbReference type="PANTHER" id="PTHR43117:SF4">
    <property type="entry name" value="OSMOPROTECTANT IMPORT ATP-BINDING PROTEIN OSMV"/>
    <property type="match status" value="1"/>
</dbReference>
<evidence type="ECO:0000256" key="3">
    <source>
        <dbReference type="ARBA" id="ARBA00022741"/>
    </source>
</evidence>
<dbReference type="Pfam" id="PF00005">
    <property type="entry name" value="ABC_tran"/>
    <property type="match status" value="1"/>
</dbReference>
<dbReference type="SMART" id="SM00382">
    <property type="entry name" value="AAA"/>
    <property type="match status" value="1"/>
</dbReference>
<dbReference type="STRING" id="1684307.A0A316UAT2"/>
<feature type="domain" description="ABC transporter" evidence="6">
    <location>
        <begin position="423"/>
        <end position="695"/>
    </location>
</feature>
<organism evidence="7 8">
    <name type="scientific">Pseudomicrostroma glucosiphilum</name>
    <dbReference type="NCBI Taxonomy" id="1684307"/>
    <lineage>
        <taxon>Eukaryota</taxon>
        <taxon>Fungi</taxon>
        <taxon>Dikarya</taxon>
        <taxon>Basidiomycota</taxon>
        <taxon>Ustilaginomycotina</taxon>
        <taxon>Exobasidiomycetes</taxon>
        <taxon>Microstromatales</taxon>
        <taxon>Microstromatales incertae sedis</taxon>
        <taxon>Pseudomicrostroma</taxon>
    </lineage>
</organism>
<dbReference type="GeneID" id="37013870"/>
<evidence type="ECO:0000313" key="7">
    <source>
        <dbReference type="EMBL" id="PWN21944.1"/>
    </source>
</evidence>
<dbReference type="Proteomes" id="UP000245942">
    <property type="component" value="Unassembled WGS sequence"/>
</dbReference>
<gene>
    <name evidence="7" type="ORF">BCV69DRAFT_281848</name>
</gene>
<keyword evidence="8" id="KW-1185">Reference proteome</keyword>
<keyword evidence="7" id="KW-0378">Hydrolase</keyword>
<reference evidence="7 8" key="1">
    <citation type="journal article" date="2018" name="Mol. Biol. Evol.">
        <title>Broad Genomic Sampling Reveals a Smut Pathogenic Ancestry of the Fungal Clade Ustilaginomycotina.</title>
        <authorList>
            <person name="Kijpornyongpan T."/>
            <person name="Mondo S.J."/>
            <person name="Barry K."/>
            <person name="Sandor L."/>
            <person name="Lee J."/>
            <person name="Lipzen A."/>
            <person name="Pangilinan J."/>
            <person name="LaButti K."/>
            <person name="Hainaut M."/>
            <person name="Henrissat B."/>
            <person name="Grigoriev I.V."/>
            <person name="Spatafora J.W."/>
            <person name="Aime M.C."/>
        </authorList>
    </citation>
    <scope>NUCLEOTIDE SEQUENCE [LARGE SCALE GENOMIC DNA]</scope>
    <source>
        <strain evidence="7 8">MCA 4718</strain>
    </source>
</reference>
<evidence type="ECO:0000259" key="6">
    <source>
        <dbReference type="PROSITE" id="PS50893"/>
    </source>
</evidence>
<keyword evidence="3" id="KW-0547">Nucleotide-binding</keyword>
<dbReference type="AlphaFoldDB" id="A0A316UAT2"/>
<evidence type="ECO:0000256" key="1">
    <source>
        <dbReference type="ARBA" id="ARBA00005417"/>
    </source>
</evidence>
<dbReference type="InterPro" id="IPR027417">
    <property type="entry name" value="P-loop_NTPase"/>
</dbReference>
<dbReference type="PANTHER" id="PTHR43117">
    <property type="entry name" value="OSMOPROTECTANT IMPORT ATP-BINDING PROTEIN OSMV"/>
    <property type="match status" value="1"/>
</dbReference>
<dbReference type="GO" id="GO:0016887">
    <property type="term" value="F:ATP hydrolysis activity"/>
    <property type="evidence" value="ECO:0007669"/>
    <property type="project" value="InterPro"/>
</dbReference>
<dbReference type="OrthoDB" id="10255969at2759"/>
<evidence type="ECO:0000313" key="8">
    <source>
        <dbReference type="Proteomes" id="UP000245942"/>
    </source>
</evidence>
<dbReference type="PROSITE" id="PS50893">
    <property type="entry name" value="ABC_TRANSPORTER_2"/>
    <property type="match status" value="2"/>
</dbReference>
<dbReference type="GO" id="GO:0005524">
    <property type="term" value="F:ATP binding"/>
    <property type="evidence" value="ECO:0007669"/>
    <property type="project" value="UniProtKB-KW"/>
</dbReference>
<evidence type="ECO:0000256" key="5">
    <source>
        <dbReference type="SAM" id="MobiDB-lite"/>
    </source>
</evidence>
<dbReference type="RefSeq" id="XP_025349104.1">
    <property type="nucleotide sequence ID" value="XM_025492136.1"/>
</dbReference>
<dbReference type="SUPFAM" id="SSF52540">
    <property type="entry name" value="P-loop containing nucleoside triphosphate hydrolases"/>
    <property type="match status" value="2"/>
</dbReference>
<protein>
    <submittedName>
        <fullName evidence="7">P-loop containing nucleoside triphosphate hydrolase protein</fullName>
    </submittedName>
</protein>
<feature type="region of interest" description="Disordered" evidence="5">
    <location>
        <begin position="124"/>
        <end position="151"/>
    </location>
</feature>
<feature type="region of interest" description="Disordered" evidence="5">
    <location>
        <begin position="372"/>
        <end position="397"/>
    </location>
</feature>